<dbReference type="InterPro" id="IPR015797">
    <property type="entry name" value="NUDIX_hydrolase-like_dom_sf"/>
</dbReference>
<evidence type="ECO:0000259" key="3">
    <source>
        <dbReference type="PROSITE" id="PS51462"/>
    </source>
</evidence>
<dbReference type="PANTHER" id="PTHR43222:SF2">
    <property type="entry name" value="NUDIX HYDROLASE 23, CHLOROPLASTIC"/>
    <property type="match status" value="1"/>
</dbReference>
<dbReference type="InterPro" id="IPR029401">
    <property type="entry name" value="Nudix_N"/>
</dbReference>
<keyword evidence="5" id="KW-1185">Reference proteome</keyword>
<evidence type="ECO:0000313" key="4">
    <source>
        <dbReference type="EMBL" id="RCS59754.1"/>
    </source>
</evidence>
<evidence type="ECO:0000313" key="5">
    <source>
        <dbReference type="Proteomes" id="UP000252357"/>
    </source>
</evidence>
<keyword evidence="2 4" id="KW-0378">Hydrolase</keyword>
<dbReference type="OrthoDB" id="5417595at2"/>
<dbReference type="Proteomes" id="UP000252357">
    <property type="component" value="Unassembled WGS sequence"/>
</dbReference>
<accession>A0A368L820</accession>
<dbReference type="Pfam" id="PF00293">
    <property type="entry name" value="NUDIX"/>
    <property type="match status" value="1"/>
</dbReference>
<sequence length="194" mass="21764">MRVSTIVYCAACGHAVEHRIPDGENRLRAVCPACHTIHYENPRMVVGTIPIWNDEVLLCKRAIEPRYGYWTLPAGFMELDETTAAGAVRETQEEAGATVKLGPLFSLIDIPHAGQTHLFYLAQLDSPDCQPGPETLEQRLFKESDIPWADLAFSSVRLTLEHYFASRRNQQNTGVDQPMCYVASIHAPHKQSPY</sequence>
<dbReference type="GO" id="GO:0016787">
    <property type="term" value="F:hydrolase activity"/>
    <property type="evidence" value="ECO:0007669"/>
    <property type="project" value="UniProtKB-KW"/>
</dbReference>
<dbReference type="CDD" id="cd04511">
    <property type="entry name" value="NUDIX_Hydrolase"/>
    <property type="match status" value="1"/>
</dbReference>
<organism evidence="4 5">
    <name type="scientific">Parvibium lacunae</name>
    <dbReference type="NCBI Taxonomy" id="1888893"/>
    <lineage>
        <taxon>Bacteria</taxon>
        <taxon>Pseudomonadati</taxon>
        <taxon>Pseudomonadota</taxon>
        <taxon>Betaproteobacteria</taxon>
        <taxon>Burkholderiales</taxon>
        <taxon>Alcaligenaceae</taxon>
        <taxon>Parvibium</taxon>
    </lineage>
</organism>
<dbReference type="Gene3D" id="3.90.79.10">
    <property type="entry name" value="Nucleoside Triphosphate Pyrophosphohydrolase"/>
    <property type="match status" value="1"/>
</dbReference>
<dbReference type="Gene3D" id="2.20.70.10">
    <property type="match status" value="1"/>
</dbReference>
<evidence type="ECO:0000256" key="2">
    <source>
        <dbReference type="ARBA" id="ARBA00022801"/>
    </source>
</evidence>
<comment type="caution">
    <text evidence="4">The sequence shown here is derived from an EMBL/GenBank/DDBJ whole genome shotgun (WGS) entry which is preliminary data.</text>
</comment>
<dbReference type="Pfam" id="PF14803">
    <property type="entry name" value="Zn_ribbon_Nudix"/>
    <property type="match status" value="1"/>
</dbReference>
<dbReference type="PROSITE" id="PS00893">
    <property type="entry name" value="NUDIX_BOX"/>
    <property type="match status" value="1"/>
</dbReference>
<name>A0A368L820_9BURK</name>
<dbReference type="AlphaFoldDB" id="A0A368L820"/>
<dbReference type="EMBL" id="QPGB01000001">
    <property type="protein sequence ID" value="RCS59754.1"/>
    <property type="molecule type" value="Genomic_DNA"/>
</dbReference>
<dbReference type="PANTHER" id="PTHR43222">
    <property type="entry name" value="NUDIX HYDROLASE 23"/>
    <property type="match status" value="1"/>
</dbReference>
<gene>
    <name evidence="4" type="ORF">DU000_03350</name>
</gene>
<comment type="cofactor">
    <cofactor evidence="1">
        <name>Mg(2+)</name>
        <dbReference type="ChEBI" id="CHEBI:18420"/>
    </cofactor>
</comment>
<dbReference type="InterPro" id="IPR020084">
    <property type="entry name" value="NUDIX_hydrolase_CS"/>
</dbReference>
<evidence type="ECO:0000256" key="1">
    <source>
        <dbReference type="ARBA" id="ARBA00001946"/>
    </source>
</evidence>
<feature type="domain" description="Nudix hydrolase" evidence="3">
    <location>
        <begin position="41"/>
        <end position="164"/>
    </location>
</feature>
<dbReference type="InterPro" id="IPR000086">
    <property type="entry name" value="NUDIX_hydrolase_dom"/>
</dbReference>
<reference evidence="4 5" key="1">
    <citation type="journal article" date="2018" name="Int. J. Syst. Evol. Microbiol.">
        <title>Parvibium lacunae gen. nov., sp. nov., a new member of the family Alcaligenaceae isolated from a freshwater pond.</title>
        <authorList>
            <person name="Chen W.M."/>
            <person name="Xie P.B."/>
            <person name="Hsu M.Y."/>
            <person name="Sheu S.Y."/>
        </authorList>
    </citation>
    <scope>NUCLEOTIDE SEQUENCE [LARGE SCALE GENOMIC DNA]</scope>
    <source>
        <strain evidence="4 5">KMB9</strain>
    </source>
</reference>
<dbReference type="RefSeq" id="WP_114401902.1">
    <property type="nucleotide sequence ID" value="NZ_QPGB01000001.1"/>
</dbReference>
<dbReference type="SUPFAM" id="SSF55811">
    <property type="entry name" value="Nudix"/>
    <property type="match status" value="1"/>
</dbReference>
<proteinExistence type="predicted"/>
<protein>
    <submittedName>
        <fullName evidence="4">NUDIX hydrolase</fullName>
    </submittedName>
</protein>
<dbReference type="PROSITE" id="PS51462">
    <property type="entry name" value="NUDIX"/>
    <property type="match status" value="1"/>
</dbReference>